<sequence length="291" mass="32721">MAGLQAVEDLINCPYCQARLKRQSAGFCCELCDRLYPVQGDKIFFRDPSKDNKLINGETDYHRGDNLILKLKSIVKRKPEFFIFLYKVAAPFVGLTAEQFIKKFTSDKVVLNLGSGSKIVNSSIINIDYDPFPGVSIVTDIKTLPFADTSIDGLICESVFEHLPSPVSTINECRRVLKPGGQLYIVTPFMLGYHASPRDYYRWTEYGMAELLQGFKIVESGPAWGPTVAVVSIGGAWLSLFLSFGSKTLYQVWLVFFMFLLSPLTRLDHLIARHVRAVDNAHGLYFIAEKI</sequence>
<dbReference type="SUPFAM" id="SSF53335">
    <property type="entry name" value="S-adenosyl-L-methionine-dependent methyltransferases"/>
    <property type="match status" value="1"/>
</dbReference>
<evidence type="ECO:0000313" key="2">
    <source>
        <dbReference type="EMBL" id="OHA59655.1"/>
    </source>
</evidence>
<proteinExistence type="predicted"/>
<dbReference type="Pfam" id="PF08241">
    <property type="entry name" value="Methyltransf_11"/>
    <property type="match status" value="1"/>
</dbReference>
<evidence type="ECO:0000259" key="1">
    <source>
        <dbReference type="Pfam" id="PF08241"/>
    </source>
</evidence>
<organism evidence="2 3">
    <name type="scientific">Candidatus Vogelbacteria bacterium RIFOXYD1_FULL_46_19</name>
    <dbReference type="NCBI Taxonomy" id="1802439"/>
    <lineage>
        <taxon>Bacteria</taxon>
        <taxon>Candidatus Vogeliibacteriota</taxon>
    </lineage>
</organism>
<accession>A0A1G2QGC0</accession>
<dbReference type="STRING" id="1802439.A2589_02240"/>
<name>A0A1G2QGC0_9BACT</name>
<gene>
    <name evidence="2" type="ORF">A2589_02240</name>
</gene>
<dbReference type="EMBL" id="MHTK01000006">
    <property type="protein sequence ID" value="OHA59655.1"/>
    <property type="molecule type" value="Genomic_DNA"/>
</dbReference>
<evidence type="ECO:0000313" key="3">
    <source>
        <dbReference type="Proteomes" id="UP000177838"/>
    </source>
</evidence>
<comment type="caution">
    <text evidence="2">The sequence shown here is derived from an EMBL/GenBank/DDBJ whole genome shotgun (WGS) entry which is preliminary data.</text>
</comment>
<dbReference type="AlphaFoldDB" id="A0A1G2QGC0"/>
<dbReference type="Proteomes" id="UP000177838">
    <property type="component" value="Unassembled WGS sequence"/>
</dbReference>
<dbReference type="Gene3D" id="3.40.50.150">
    <property type="entry name" value="Vaccinia Virus protein VP39"/>
    <property type="match status" value="1"/>
</dbReference>
<protein>
    <recommendedName>
        <fullName evidence="1">Methyltransferase type 11 domain-containing protein</fullName>
    </recommendedName>
</protein>
<reference evidence="2 3" key="1">
    <citation type="journal article" date="2016" name="Nat. Commun.">
        <title>Thousands of microbial genomes shed light on interconnected biogeochemical processes in an aquifer system.</title>
        <authorList>
            <person name="Anantharaman K."/>
            <person name="Brown C.T."/>
            <person name="Hug L.A."/>
            <person name="Sharon I."/>
            <person name="Castelle C.J."/>
            <person name="Probst A.J."/>
            <person name="Thomas B.C."/>
            <person name="Singh A."/>
            <person name="Wilkins M.J."/>
            <person name="Karaoz U."/>
            <person name="Brodie E.L."/>
            <person name="Williams K.H."/>
            <person name="Hubbard S.S."/>
            <person name="Banfield J.F."/>
        </authorList>
    </citation>
    <scope>NUCLEOTIDE SEQUENCE [LARGE SCALE GENOMIC DNA]</scope>
</reference>
<dbReference type="InterPro" id="IPR013216">
    <property type="entry name" value="Methyltransf_11"/>
</dbReference>
<feature type="domain" description="Methyltransferase type 11" evidence="1">
    <location>
        <begin position="137"/>
        <end position="185"/>
    </location>
</feature>
<dbReference type="CDD" id="cd02440">
    <property type="entry name" value="AdoMet_MTases"/>
    <property type="match status" value="1"/>
</dbReference>
<dbReference type="GO" id="GO:0008757">
    <property type="term" value="F:S-adenosylmethionine-dependent methyltransferase activity"/>
    <property type="evidence" value="ECO:0007669"/>
    <property type="project" value="InterPro"/>
</dbReference>
<dbReference type="InterPro" id="IPR029063">
    <property type="entry name" value="SAM-dependent_MTases_sf"/>
</dbReference>